<dbReference type="CDD" id="cd02146">
    <property type="entry name" value="NfsA-like"/>
    <property type="match status" value="1"/>
</dbReference>
<dbReference type="Proteomes" id="UP000198948">
    <property type="component" value="Unassembled WGS sequence"/>
</dbReference>
<dbReference type="InterPro" id="IPR000415">
    <property type="entry name" value="Nitroreductase-like"/>
</dbReference>
<evidence type="ECO:0000256" key="3">
    <source>
        <dbReference type="ARBA" id="ARBA00022643"/>
    </source>
</evidence>
<dbReference type="PANTHER" id="PTHR43425">
    <property type="entry name" value="OXYGEN-INSENSITIVE NADPH NITROREDUCTASE"/>
    <property type="match status" value="1"/>
</dbReference>
<dbReference type="InterPro" id="IPR016446">
    <property type="entry name" value="Flavin_OxRdtase_Frp"/>
</dbReference>
<name>A0A1H9RSM6_9LACT</name>
<keyword evidence="2 5" id="KW-0285">Flavoprotein</keyword>
<dbReference type="RefSeq" id="WP_092651088.1">
    <property type="nucleotide sequence ID" value="NZ_FOHA01000005.1"/>
</dbReference>
<keyword evidence="4 5" id="KW-0560">Oxidoreductase</keyword>
<feature type="domain" description="Nitroreductase" evidence="6">
    <location>
        <begin position="10"/>
        <end position="164"/>
    </location>
</feature>
<dbReference type="PIRSF" id="PIRSF005426">
    <property type="entry name" value="Frp"/>
    <property type="match status" value="1"/>
</dbReference>
<keyword evidence="5" id="KW-0521">NADP</keyword>
<evidence type="ECO:0000313" key="7">
    <source>
        <dbReference type="EMBL" id="SER75455.1"/>
    </source>
</evidence>
<protein>
    <submittedName>
        <fullName evidence="7">FMN reductase (NADPH)</fullName>
    </submittedName>
</protein>
<evidence type="ECO:0000259" key="6">
    <source>
        <dbReference type="Pfam" id="PF00881"/>
    </source>
</evidence>
<dbReference type="AlphaFoldDB" id="A0A1H9RSM6"/>
<organism evidence="7 8">
    <name type="scientific">Isobaculum melis</name>
    <dbReference type="NCBI Taxonomy" id="142588"/>
    <lineage>
        <taxon>Bacteria</taxon>
        <taxon>Bacillati</taxon>
        <taxon>Bacillota</taxon>
        <taxon>Bacilli</taxon>
        <taxon>Lactobacillales</taxon>
        <taxon>Carnobacteriaceae</taxon>
        <taxon>Isobaculum</taxon>
    </lineage>
</organism>
<dbReference type="Gene3D" id="3.40.109.10">
    <property type="entry name" value="NADH Oxidase"/>
    <property type="match status" value="1"/>
</dbReference>
<gene>
    <name evidence="7" type="ORF">SAMN04488559_10530</name>
</gene>
<evidence type="ECO:0000256" key="5">
    <source>
        <dbReference type="PIRNR" id="PIRNR005426"/>
    </source>
</evidence>
<dbReference type="PANTHER" id="PTHR43425:SF3">
    <property type="entry name" value="NADPH-DEPENDENT OXIDOREDUCTASE"/>
    <property type="match status" value="1"/>
</dbReference>
<dbReference type="OrthoDB" id="9775805at2"/>
<dbReference type="GO" id="GO:0016491">
    <property type="term" value="F:oxidoreductase activity"/>
    <property type="evidence" value="ECO:0007669"/>
    <property type="project" value="UniProtKB-UniRule"/>
</dbReference>
<dbReference type="InterPro" id="IPR029479">
    <property type="entry name" value="Nitroreductase"/>
</dbReference>
<evidence type="ECO:0000313" key="8">
    <source>
        <dbReference type="Proteomes" id="UP000198948"/>
    </source>
</evidence>
<keyword evidence="3 5" id="KW-0288">FMN</keyword>
<evidence type="ECO:0000256" key="1">
    <source>
        <dbReference type="ARBA" id="ARBA00008366"/>
    </source>
</evidence>
<comment type="similarity">
    <text evidence="1 5">Belongs to the flavin oxidoreductase frp family.</text>
</comment>
<dbReference type="STRING" id="142588.SAMN04488559_10530"/>
<evidence type="ECO:0000256" key="2">
    <source>
        <dbReference type="ARBA" id="ARBA00022630"/>
    </source>
</evidence>
<reference evidence="7 8" key="1">
    <citation type="submission" date="2016-10" db="EMBL/GenBank/DDBJ databases">
        <authorList>
            <person name="de Groot N.N."/>
        </authorList>
    </citation>
    <scope>NUCLEOTIDE SEQUENCE [LARGE SCALE GENOMIC DNA]</scope>
    <source>
        <strain evidence="7 8">DSM 13760</strain>
    </source>
</reference>
<proteinExistence type="inferred from homology"/>
<dbReference type="NCBIfam" id="NF008033">
    <property type="entry name" value="PRK10765.1"/>
    <property type="match status" value="1"/>
</dbReference>
<keyword evidence="8" id="KW-1185">Reference proteome</keyword>
<dbReference type="Pfam" id="PF00881">
    <property type="entry name" value="Nitroreductase"/>
    <property type="match status" value="1"/>
</dbReference>
<dbReference type="EMBL" id="FOHA01000005">
    <property type="protein sequence ID" value="SER75455.1"/>
    <property type="molecule type" value="Genomic_DNA"/>
</dbReference>
<dbReference type="SUPFAM" id="SSF55469">
    <property type="entry name" value="FMN-dependent nitroreductase-like"/>
    <property type="match status" value="1"/>
</dbReference>
<sequence length="248" mass="27793">MNQTIETLLNHRSIRKFKEKAISSEIIHTLVDVAQHTATSNFMQSYSIIGITDQQVKAQIAKIGNQPYIAESAHLFIFVVDQHRNAQIAKENGAEDVLVSGSMDRFMIGYSDALLATQNMIVAAESLGLGTVCLGSILNDAKEMIQLLKLPQYTFPVLGLAIGYPDQEPQLKPRLPMNIVYHENAYQEIGNFSEELAAYNAEVETYYDLRDANKRIDSFSKQITASMDRKPAGRMALLDYLKEQGFLQ</sequence>
<evidence type="ECO:0000256" key="4">
    <source>
        <dbReference type="ARBA" id="ARBA00023002"/>
    </source>
</evidence>
<accession>A0A1H9RSM6</accession>